<dbReference type="InterPro" id="IPR001451">
    <property type="entry name" value="Hexapep"/>
</dbReference>
<dbReference type="Gene3D" id="2.160.10.10">
    <property type="entry name" value="Hexapeptide repeat proteins"/>
    <property type="match status" value="1"/>
</dbReference>
<comment type="similarity">
    <text evidence="1">Belongs to the transferase hexapeptide repeat family.</text>
</comment>
<dbReference type="Proteomes" id="UP000746690">
    <property type="component" value="Unassembled WGS sequence"/>
</dbReference>
<keyword evidence="3" id="KW-0012">Acyltransferase</keyword>
<dbReference type="InterPro" id="IPR051159">
    <property type="entry name" value="Hexapeptide_acetyltransf"/>
</dbReference>
<evidence type="ECO:0000256" key="2">
    <source>
        <dbReference type="ARBA" id="ARBA00022679"/>
    </source>
</evidence>
<comment type="caution">
    <text evidence="3">The sequence shown here is derived from an EMBL/GenBank/DDBJ whole genome shotgun (WGS) entry which is preliminary data.</text>
</comment>
<evidence type="ECO:0000313" key="4">
    <source>
        <dbReference type="Proteomes" id="UP000746690"/>
    </source>
</evidence>
<dbReference type="Pfam" id="PF00132">
    <property type="entry name" value="Hexapep"/>
    <property type="match status" value="1"/>
</dbReference>
<dbReference type="SUPFAM" id="SSF51161">
    <property type="entry name" value="Trimeric LpxA-like enzymes"/>
    <property type="match status" value="1"/>
</dbReference>
<dbReference type="InterPro" id="IPR011004">
    <property type="entry name" value="Trimer_LpxA-like_sf"/>
</dbReference>
<sequence length="158" mass="16920">MKTSNITLGKDVIVDSTTSINNVTIQNNVKIAKHCSIYGSESNILEIGSETYIGMFSIINGFSEKVTIGNNVSIAQNVNIMSDSGPNASSEMQKYFPLIKGKVVIGDHCWIGANVVIMPNVILSEFCVVAANSFVNSSFPPYSVIGGNPAKLIKTITK</sequence>
<dbReference type="RefSeq" id="WP_169673883.1">
    <property type="nucleotide sequence ID" value="NZ_JABBHF010000006.1"/>
</dbReference>
<name>A0ABX1RZ82_9FLAO</name>
<keyword evidence="4" id="KW-1185">Reference proteome</keyword>
<keyword evidence="2" id="KW-0808">Transferase</keyword>
<accession>A0ABX1RZ82</accession>
<protein>
    <submittedName>
        <fullName evidence="3">Acyltransferase</fullName>
    </submittedName>
</protein>
<reference evidence="3 4" key="1">
    <citation type="submission" date="2020-04" db="EMBL/GenBank/DDBJ databases">
        <title>A Flavivirga sp. nov.</title>
        <authorList>
            <person name="Sun X."/>
        </authorList>
    </citation>
    <scope>NUCLEOTIDE SEQUENCE [LARGE SCALE GENOMIC DNA]</scope>
    <source>
        <strain evidence="3 4">Y03</strain>
    </source>
</reference>
<proteinExistence type="inferred from homology"/>
<gene>
    <name evidence="3" type="ORF">HHX25_12485</name>
</gene>
<dbReference type="PANTHER" id="PTHR23416:SF23">
    <property type="entry name" value="ACETYLTRANSFERASE C18B11.09C-RELATED"/>
    <property type="match status" value="1"/>
</dbReference>
<dbReference type="EMBL" id="JABBHF010000006">
    <property type="protein sequence ID" value="NMH88328.1"/>
    <property type="molecule type" value="Genomic_DNA"/>
</dbReference>
<evidence type="ECO:0000313" key="3">
    <source>
        <dbReference type="EMBL" id="NMH88328.1"/>
    </source>
</evidence>
<evidence type="ECO:0000256" key="1">
    <source>
        <dbReference type="ARBA" id="ARBA00007274"/>
    </source>
</evidence>
<dbReference type="GO" id="GO:0016746">
    <property type="term" value="F:acyltransferase activity"/>
    <property type="evidence" value="ECO:0007669"/>
    <property type="project" value="UniProtKB-KW"/>
</dbReference>
<dbReference type="PANTHER" id="PTHR23416">
    <property type="entry name" value="SIALIC ACID SYNTHASE-RELATED"/>
    <property type="match status" value="1"/>
</dbReference>
<dbReference type="CDD" id="cd04647">
    <property type="entry name" value="LbH_MAT_like"/>
    <property type="match status" value="1"/>
</dbReference>
<organism evidence="3 4">
    <name type="scientific">Flavivirga algicola</name>
    <dbReference type="NCBI Taxonomy" id="2729136"/>
    <lineage>
        <taxon>Bacteria</taxon>
        <taxon>Pseudomonadati</taxon>
        <taxon>Bacteroidota</taxon>
        <taxon>Flavobacteriia</taxon>
        <taxon>Flavobacteriales</taxon>
        <taxon>Flavobacteriaceae</taxon>
        <taxon>Flavivirga</taxon>
    </lineage>
</organism>